<gene>
    <name evidence="8" type="ORF">ACFQ21_14565</name>
</gene>
<dbReference type="SUPFAM" id="SSF56935">
    <property type="entry name" value="Porins"/>
    <property type="match status" value="1"/>
</dbReference>
<keyword evidence="5" id="KW-0732">Signal</keyword>
<dbReference type="PANTHER" id="PTHR35093:SF8">
    <property type="entry name" value="OUTER MEMBRANE PROTEIN NMB0088-RELATED"/>
    <property type="match status" value="1"/>
</dbReference>
<evidence type="ECO:0000313" key="9">
    <source>
        <dbReference type="Proteomes" id="UP001597112"/>
    </source>
</evidence>
<reference evidence="9" key="1">
    <citation type="journal article" date="2019" name="Int. J. Syst. Evol. Microbiol.">
        <title>The Global Catalogue of Microorganisms (GCM) 10K type strain sequencing project: providing services to taxonomists for standard genome sequencing and annotation.</title>
        <authorList>
            <consortium name="The Broad Institute Genomics Platform"/>
            <consortium name="The Broad Institute Genome Sequencing Center for Infectious Disease"/>
            <person name="Wu L."/>
            <person name="Ma J."/>
        </authorList>
    </citation>
    <scope>NUCLEOTIDE SEQUENCE [LARGE SCALE GENOMIC DNA]</scope>
    <source>
        <strain evidence="9">CCUG 58938</strain>
    </source>
</reference>
<comment type="subcellular location">
    <subcellularLocation>
        <location evidence="1">Cell outer membrane</location>
        <topology evidence="1">Multi-pass membrane protein</topology>
    </subcellularLocation>
</comment>
<name>A0ABW3K508_9BACT</name>
<dbReference type="Proteomes" id="UP001597112">
    <property type="component" value="Unassembled WGS sequence"/>
</dbReference>
<evidence type="ECO:0000256" key="2">
    <source>
        <dbReference type="ARBA" id="ARBA00008163"/>
    </source>
</evidence>
<dbReference type="Gene3D" id="2.40.160.60">
    <property type="entry name" value="Outer membrane protein transport protein (OMPP1/FadL/TodX)"/>
    <property type="match status" value="1"/>
</dbReference>
<evidence type="ECO:0000256" key="5">
    <source>
        <dbReference type="ARBA" id="ARBA00022729"/>
    </source>
</evidence>
<evidence type="ECO:0000256" key="1">
    <source>
        <dbReference type="ARBA" id="ARBA00004571"/>
    </source>
</evidence>
<evidence type="ECO:0000256" key="3">
    <source>
        <dbReference type="ARBA" id="ARBA00022452"/>
    </source>
</evidence>
<evidence type="ECO:0000256" key="7">
    <source>
        <dbReference type="ARBA" id="ARBA00023237"/>
    </source>
</evidence>
<evidence type="ECO:0000256" key="4">
    <source>
        <dbReference type="ARBA" id="ARBA00022692"/>
    </source>
</evidence>
<evidence type="ECO:0000313" key="8">
    <source>
        <dbReference type="EMBL" id="MFD1000545.1"/>
    </source>
</evidence>
<keyword evidence="7" id="KW-0998">Cell outer membrane</keyword>
<protein>
    <submittedName>
        <fullName evidence="8">OmpP1/FadL family transporter</fullName>
    </submittedName>
</protein>
<proteinExistence type="inferred from homology"/>
<organism evidence="8 9">
    <name type="scientific">Ohtaekwangia kribbensis</name>
    <dbReference type="NCBI Taxonomy" id="688913"/>
    <lineage>
        <taxon>Bacteria</taxon>
        <taxon>Pseudomonadati</taxon>
        <taxon>Bacteroidota</taxon>
        <taxon>Cytophagia</taxon>
        <taxon>Cytophagales</taxon>
        <taxon>Fulvivirgaceae</taxon>
        <taxon>Ohtaekwangia</taxon>
    </lineage>
</organism>
<evidence type="ECO:0000256" key="6">
    <source>
        <dbReference type="ARBA" id="ARBA00023136"/>
    </source>
</evidence>
<comment type="caution">
    <text evidence="8">The sequence shown here is derived from an EMBL/GenBank/DDBJ whole genome shotgun (WGS) entry which is preliminary data.</text>
</comment>
<keyword evidence="4" id="KW-0812">Transmembrane</keyword>
<comment type="similarity">
    <text evidence="2">Belongs to the OmpP1/FadL family.</text>
</comment>
<dbReference type="EMBL" id="JBHTKA010000004">
    <property type="protein sequence ID" value="MFD1000545.1"/>
    <property type="molecule type" value="Genomic_DNA"/>
</dbReference>
<keyword evidence="3" id="KW-1134">Transmembrane beta strand</keyword>
<sequence length="501" mass="55918">MRIFFGATLSVILLSVNFLWAQSYSESALLFSRTQPAGSARILGLGGTQTALGGDYSSALSNPAGLGMYNRSEFTFSPALSFYDTKSEFNGTSTDESTSKFNIPGISYVMHMGRDDDERSFRGGSLGISFSRINDFNRSTIYRGRNTTNSIVDYFMEQANGDTPSQFDSYQYNTPTGLAFYNYLIGPQSITDPNNPDDQYFTDAPVESDQQEEIITKGTSYQWNFSYGANIEDKFFFGGGLGISTLRYKSQKTFSESYLDTDIIESMQLNENLSVRGSGVNVTLGAIVRPVDFIQIGASFTSPTYYQITENYDASMSTSWNNYDYWDGSQNVTLNDESASTDIVTSEYNLTTPLKISAGIAFISKYGFITADIERTNPAKARYSSDISGISFSSENDEIKSLYRATNNYRIGAEFRYEIFRLRAGYNIQSSSFENEDLDNKITTISGGVGVRLKKFYADFALINRSFDNFYSPYTLNDGSEPVVKMENKTLTSMLTFGFTF</sequence>
<accession>A0ABW3K508</accession>
<keyword evidence="6" id="KW-0472">Membrane</keyword>
<dbReference type="InterPro" id="IPR005017">
    <property type="entry name" value="OMPP1/FadL/TodX"/>
</dbReference>
<keyword evidence="9" id="KW-1185">Reference proteome</keyword>
<dbReference type="PANTHER" id="PTHR35093">
    <property type="entry name" value="OUTER MEMBRANE PROTEIN NMB0088-RELATED"/>
    <property type="match status" value="1"/>
</dbReference>